<keyword evidence="2" id="KW-1185">Reference proteome</keyword>
<dbReference type="Pfam" id="PF01724">
    <property type="entry name" value="DUF29"/>
    <property type="match status" value="1"/>
</dbReference>
<evidence type="ECO:0000313" key="2">
    <source>
        <dbReference type="Proteomes" id="UP001268256"/>
    </source>
</evidence>
<sequence length="86" mass="9789">MPSLSLSEQDFYTWSSKQAQAVANRQVERLDWEHLAQEKSYGYASQALCITSRPGPPGNTPQPRDYLSAAPRFRNPFNFRLGQSKI</sequence>
<accession>A0AAE4FNB9</accession>
<dbReference type="RefSeq" id="WP_407682264.1">
    <property type="nucleotide sequence ID" value="NZ_JAVMIP010000001.1"/>
</dbReference>
<dbReference type="EMBL" id="JAVMIP010000001">
    <property type="protein sequence ID" value="MDS3859264.1"/>
    <property type="molecule type" value="Genomic_DNA"/>
</dbReference>
<proteinExistence type="predicted"/>
<organism evidence="1 2">
    <name type="scientific">Pseudocalidococcus azoricus BACA0444</name>
    <dbReference type="NCBI Taxonomy" id="2918990"/>
    <lineage>
        <taxon>Bacteria</taxon>
        <taxon>Bacillati</taxon>
        <taxon>Cyanobacteriota</taxon>
        <taxon>Cyanophyceae</taxon>
        <taxon>Acaryochloridales</taxon>
        <taxon>Thermosynechococcaceae</taxon>
        <taxon>Pseudocalidococcus</taxon>
        <taxon>Pseudocalidococcus azoricus</taxon>
    </lineage>
</organism>
<dbReference type="Proteomes" id="UP001268256">
    <property type="component" value="Unassembled WGS sequence"/>
</dbReference>
<gene>
    <name evidence="1" type="ORF">RIF25_00445</name>
</gene>
<dbReference type="AlphaFoldDB" id="A0AAE4FNB9"/>
<evidence type="ECO:0000313" key="1">
    <source>
        <dbReference type="EMBL" id="MDS3859264.1"/>
    </source>
</evidence>
<dbReference type="Gene3D" id="1.20.1220.20">
    <property type="entry name" value="Uncharcterised protein PF01724"/>
    <property type="match status" value="1"/>
</dbReference>
<name>A0AAE4FNB9_9CYAN</name>
<protein>
    <submittedName>
        <fullName evidence="1">DUF29 family protein</fullName>
    </submittedName>
</protein>
<comment type="caution">
    <text evidence="1">The sequence shown here is derived from an EMBL/GenBank/DDBJ whole genome shotgun (WGS) entry which is preliminary data.</text>
</comment>
<reference evidence="2" key="1">
    <citation type="submission" date="2023-07" db="EMBL/GenBank/DDBJ databases">
        <authorList>
            <person name="Luz R."/>
            <person name="Cordeiro R."/>
            <person name="Fonseca A."/>
            <person name="Goncalves V."/>
        </authorList>
    </citation>
    <scope>NUCLEOTIDE SEQUENCE [LARGE SCALE GENOMIC DNA]</scope>
    <source>
        <strain evidence="2">BACA0444</strain>
    </source>
</reference>